<proteinExistence type="predicted"/>
<protein>
    <submittedName>
        <fullName evidence="1">Uncharacterized protein</fullName>
    </submittedName>
</protein>
<evidence type="ECO:0000313" key="2">
    <source>
        <dbReference type="Proteomes" id="UP001319828"/>
    </source>
</evidence>
<gene>
    <name evidence="1" type="ORF">H2252_04345</name>
</gene>
<sequence>MDEKNLNLLKNIPYLMKKIEELESRIKKLEQTQQPQCYSTQTPDQIGKI</sequence>
<keyword evidence="2" id="KW-1185">Reference proteome</keyword>
<reference evidence="1" key="1">
    <citation type="submission" date="2020-07" db="EMBL/GenBank/DDBJ databases">
        <title>Campylobacter molothri sp. nov. isolated from wild birds.</title>
        <authorList>
            <person name="Miller W.G."/>
            <person name="Chapman M.H."/>
            <person name="Yee E."/>
            <person name="Lopes B.S."/>
            <person name="Forbes K.J."/>
        </authorList>
    </citation>
    <scope>NUCLEOTIDE SEQUENCE</scope>
    <source>
        <strain evidence="1">RM9754</strain>
    </source>
</reference>
<comment type="caution">
    <text evidence="1">The sequence shown here is derived from an EMBL/GenBank/DDBJ whole genome shotgun (WGS) entry which is preliminary data.</text>
</comment>
<dbReference type="EMBL" id="JACHUQ010000006">
    <property type="protein sequence ID" value="MBZ7974604.1"/>
    <property type="molecule type" value="Genomic_DNA"/>
</dbReference>
<dbReference type="Proteomes" id="UP001319828">
    <property type="component" value="Unassembled WGS sequence"/>
</dbReference>
<name>A0ACC5W141_9BACT</name>
<evidence type="ECO:0000313" key="1">
    <source>
        <dbReference type="EMBL" id="MBZ7974604.1"/>
    </source>
</evidence>
<organism evidence="1 2">
    <name type="scientific">Campylobacter molothri</name>
    <dbReference type="NCBI Taxonomy" id="1032242"/>
    <lineage>
        <taxon>Bacteria</taxon>
        <taxon>Pseudomonadati</taxon>
        <taxon>Campylobacterota</taxon>
        <taxon>Epsilonproteobacteria</taxon>
        <taxon>Campylobacterales</taxon>
        <taxon>Campylobacteraceae</taxon>
        <taxon>Campylobacter</taxon>
    </lineage>
</organism>
<accession>A0ACC5W141</accession>